<dbReference type="GO" id="GO:0006605">
    <property type="term" value="P:protein targeting"/>
    <property type="evidence" value="ECO:0007669"/>
    <property type="project" value="UniProtKB-UniRule"/>
</dbReference>
<dbReference type="InterPro" id="IPR000185">
    <property type="entry name" value="SecA"/>
</dbReference>
<dbReference type="InterPro" id="IPR014001">
    <property type="entry name" value="Helicase_ATP-bd"/>
</dbReference>
<evidence type="ECO:0000256" key="5">
    <source>
        <dbReference type="ARBA" id="ARBA00022741"/>
    </source>
</evidence>
<accession>A0A8J7WC11</accession>
<protein>
    <recommendedName>
        <fullName evidence="11">Protein translocase subunit SecA</fullName>
        <ecNumber evidence="11">7.4.2.8</ecNumber>
    </recommendedName>
</protein>
<comment type="function">
    <text evidence="11">Part of the Sec protein translocase complex. Interacts with the SecYEG preprotein conducting channel. Has a central role in coupling the hydrolysis of ATP to the transfer of proteins into and across the cell membrane, serving both as a receptor for the preprotein-SecB complex and as an ATP-driven molecular motor driving the stepwise translocation of polypeptide chains across the membrane.</text>
</comment>
<dbReference type="GO" id="GO:0005524">
    <property type="term" value="F:ATP binding"/>
    <property type="evidence" value="ECO:0007669"/>
    <property type="project" value="UniProtKB-UniRule"/>
</dbReference>
<feature type="binding site" evidence="11">
    <location>
        <begin position="138"/>
        <end position="142"/>
    </location>
    <ligand>
        <name>ATP</name>
        <dbReference type="ChEBI" id="CHEBI:30616"/>
    </ligand>
</feature>
<keyword evidence="10 11" id="KW-0472">Membrane</keyword>
<reference evidence="15" key="1">
    <citation type="submission" date="2021-04" db="EMBL/GenBank/DDBJ databases">
        <authorList>
            <person name="Yoon J."/>
        </authorList>
    </citation>
    <scope>NUCLEOTIDE SEQUENCE</scope>
    <source>
        <strain evidence="15">KMU-90</strain>
    </source>
</reference>
<dbReference type="GO" id="GO:0005886">
    <property type="term" value="C:plasma membrane"/>
    <property type="evidence" value="ECO:0007669"/>
    <property type="project" value="UniProtKB-SubCell"/>
</dbReference>
<dbReference type="Gene3D" id="3.90.1440.10">
    <property type="entry name" value="SecA, preprotein cross-linking domain"/>
    <property type="match status" value="1"/>
</dbReference>
<dbReference type="HAMAP" id="MF_01382">
    <property type="entry name" value="SecA"/>
    <property type="match status" value="1"/>
</dbReference>
<dbReference type="InterPro" id="IPR011130">
    <property type="entry name" value="SecA_preprotein_X-link_dom"/>
</dbReference>
<dbReference type="Proteomes" id="UP000681356">
    <property type="component" value="Unassembled WGS sequence"/>
</dbReference>
<dbReference type="GO" id="GO:0065002">
    <property type="term" value="P:intracellular protein transmembrane transport"/>
    <property type="evidence" value="ECO:0007669"/>
    <property type="project" value="UniProtKB-UniRule"/>
</dbReference>
<evidence type="ECO:0000256" key="7">
    <source>
        <dbReference type="ARBA" id="ARBA00022927"/>
    </source>
</evidence>
<dbReference type="Pfam" id="PF01043">
    <property type="entry name" value="SecA_PP_bind"/>
    <property type="match status" value="1"/>
</dbReference>
<keyword evidence="7 11" id="KW-0653">Protein transport</keyword>
<evidence type="ECO:0000259" key="14">
    <source>
        <dbReference type="PROSITE" id="PS51196"/>
    </source>
</evidence>
<organism evidence="15 16">
    <name type="scientific">Thetidibacter halocola</name>
    <dbReference type="NCBI Taxonomy" id="2827239"/>
    <lineage>
        <taxon>Bacteria</taxon>
        <taxon>Pseudomonadati</taxon>
        <taxon>Pseudomonadota</taxon>
        <taxon>Alphaproteobacteria</taxon>
        <taxon>Rhodobacterales</taxon>
        <taxon>Roseobacteraceae</taxon>
        <taxon>Thetidibacter</taxon>
    </lineage>
</organism>
<dbReference type="SUPFAM" id="SSF52540">
    <property type="entry name" value="P-loop containing nucleoside triphosphate hydrolases"/>
    <property type="match status" value="2"/>
</dbReference>
<comment type="similarity">
    <text evidence="11">Belongs to the SecA family.</text>
</comment>
<dbReference type="RefSeq" id="WP_212534625.1">
    <property type="nucleotide sequence ID" value="NZ_JAGTUU010000001.1"/>
</dbReference>
<gene>
    <name evidence="11" type="primary">secA</name>
    <name evidence="15" type="ORF">KB874_00770</name>
</gene>
<dbReference type="PRINTS" id="PR00906">
    <property type="entry name" value="SECA"/>
</dbReference>
<evidence type="ECO:0000259" key="12">
    <source>
        <dbReference type="PROSITE" id="PS51192"/>
    </source>
</evidence>
<dbReference type="Gene3D" id="3.40.50.300">
    <property type="entry name" value="P-loop containing nucleotide triphosphate hydrolases"/>
    <property type="match status" value="2"/>
</dbReference>
<evidence type="ECO:0000313" key="15">
    <source>
        <dbReference type="EMBL" id="MBS0122651.1"/>
    </source>
</evidence>
<keyword evidence="3 11" id="KW-0963">Cytoplasm</keyword>
<dbReference type="PANTHER" id="PTHR30612:SF0">
    <property type="entry name" value="CHLOROPLAST PROTEIN-TRANSPORTING ATPASE"/>
    <property type="match status" value="1"/>
</dbReference>
<evidence type="ECO:0000256" key="2">
    <source>
        <dbReference type="ARBA" id="ARBA00022475"/>
    </source>
</evidence>
<evidence type="ECO:0000256" key="6">
    <source>
        <dbReference type="ARBA" id="ARBA00022840"/>
    </source>
</evidence>
<dbReference type="SMART" id="SM00958">
    <property type="entry name" value="SecA_PP_bind"/>
    <property type="match status" value="1"/>
</dbReference>
<dbReference type="InterPro" id="IPR014018">
    <property type="entry name" value="SecA_motor_DEAD"/>
</dbReference>
<dbReference type="CDD" id="cd17928">
    <property type="entry name" value="DEXDc_SecA"/>
    <property type="match status" value="1"/>
</dbReference>
<dbReference type="Pfam" id="PF21090">
    <property type="entry name" value="P-loop_SecA"/>
    <property type="match status" value="2"/>
</dbReference>
<evidence type="ECO:0000256" key="10">
    <source>
        <dbReference type="ARBA" id="ARBA00023136"/>
    </source>
</evidence>
<evidence type="ECO:0000313" key="16">
    <source>
        <dbReference type="Proteomes" id="UP000681356"/>
    </source>
</evidence>
<keyword evidence="4" id="KW-0997">Cell inner membrane</keyword>
<feature type="domain" description="SecA family profile" evidence="14">
    <location>
        <begin position="35"/>
        <end position="627"/>
    </location>
</feature>
<dbReference type="InterPro" id="IPR001650">
    <property type="entry name" value="Helicase_C-like"/>
</dbReference>
<feature type="domain" description="Helicase C-terminal" evidence="13">
    <location>
        <begin position="474"/>
        <end position="641"/>
    </location>
</feature>
<dbReference type="PROSITE" id="PS51196">
    <property type="entry name" value="SECA_MOTOR_DEAD"/>
    <property type="match status" value="1"/>
</dbReference>
<comment type="catalytic activity">
    <reaction evidence="11">
        <text>ATP + H2O + cellular proteinSide 1 = ADP + phosphate + cellular proteinSide 2.</text>
        <dbReference type="EC" id="7.4.2.8"/>
    </reaction>
</comment>
<keyword evidence="9 11" id="KW-0811">Translocation</keyword>
<evidence type="ECO:0000259" key="13">
    <source>
        <dbReference type="PROSITE" id="PS51194"/>
    </source>
</evidence>
<evidence type="ECO:0000256" key="1">
    <source>
        <dbReference type="ARBA" id="ARBA00022448"/>
    </source>
</evidence>
<keyword evidence="2 11" id="KW-1003">Cell membrane</keyword>
<dbReference type="EMBL" id="JAGTUU010000001">
    <property type="protein sequence ID" value="MBS0122651.1"/>
    <property type="molecule type" value="Genomic_DNA"/>
</dbReference>
<evidence type="ECO:0000256" key="8">
    <source>
        <dbReference type="ARBA" id="ARBA00022967"/>
    </source>
</evidence>
<comment type="subcellular location">
    <subcellularLocation>
        <location evidence="11">Cell membrane</location>
        <topology evidence="11">Peripheral membrane protein</topology>
        <orientation evidence="11">Cytoplasmic side</orientation>
    </subcellularLocation>
    <subcellularLocation>
        <location evidence="11">Cytoplasm</location>
    </subcellularLocation>
    <text evidence="11">Distribution is 50-50.</text>
</comment>
<dbReference type="InterPro" id="IPR044722">
    <property type="entry name" value="SecA_SF2_C"/>
</dbReference>
<evidence type="ECO:0000256" key="4">
    <source>
        <dbReference type="ARBA" id="ARBA00022519"/>
    </source>
</evidence>
<keyword evidence="6 11" id="KW-0067">ATP-binding</keyword>
<keyword evidence="5 11" id="KW-0547">Nucleotide-binding</keyword>
<evidence type="ECO:0000256" key="3">
    <source>
        <dbReference type="ARBA" id="ARBA00022490"/>
    </source>
</evidence>
<evidence type="ECO:0000256" key="11">
    <source>
        <dbReference type="HAMAP-Rule" id="MF_01382"/>
    </source>
</evidence>
<dbReference type="EC" id="7.4.2.8" evidence="11"/>
<comment type="caution">
    <text evidence="15">The sequence shown here is derived from an EMBL/GenBank/DDBJ whole genome shotgun (WGS) entry which is preliminary data.</text>
</comment>
<feature type="binding site" evidence="11">
    <location>
        <position position="120"/>
    </location>
    <ligand>
        <name>ATP</name>
        <dbReference type="ChEBI" id="CHEBI:30616"/>
    </ligand>
</feature>
<comment type="subunit">
    <text evidence="11">Monomer and homodimer. Part of the essential Sec protein translocation apparatus which comprises SecA, SecYEG and auxiliary proteins SecDF-YajC and YidC.</text>
</comment>
<name>A0A8J7WC11_9RHOB</name>
<dbReference type="GO" id="GO:0031522">
    <property type="term" value="C:cell envelope Sec protein transport complex"/>
    <property type="evidence" value="ECO:0007669"/>
    <property type="project" value="TreeGrafter"/>
</dbReference>
<dbReference type="InterPro" id="IPR036670">
    <property type="entry name" value="SecA_X-link_sf"/>
</dbReference>
<keyword evidence="8 11" id="KW-1278">Translocase</keyword>
<dbReference type="Pfam" id="PF07517">
    <property type="entry name" value="SecA_DEAD"/>
    <property type="match status" value="1"/>
</dbReference>
<dbReference type="PROSITE" id="PS51192">
    <property type="entry name" value="HELICASE_ATP_BIND_1"/>
    <property type="match status" value="1"/>
</dbReference>
<dbReference type="SMART" id="SM00957">
    <property type="entry name" value="SecA_DEAD"/>
    <property type="match status" value="1"/>
</dbReference>
<dbReference type="InterPro" id="IPR011115">
    <property type="entry name" value="SecA_DEAD"/>
</dbReference>
<dbReference type="PANTHER" id="PTHR30612">
    <property type="entry name" value="SECA INNER MEMBRANE COMPONENT OF SEC PROTEIN SECRETION SYSTEM"/>
    <property type="match status" value="1"/>
</dbReference>
<sequence length="663" mass="73606">MPEVQGLLGFGRPSRGIAPYAERSDPRGNAVDLWLERRLGWLEARAPLLRRRLLRRADQVMALEPEFRALSDDALRAAAQALRPRLLARRRGDVEALVRAFAAVREASDRVLGKRHYKVQVMGALGLYEGRMVEMATGEGKTLTATPAAVVAALAGDPVHVVTVNDYLAARDAEETRPLYGFFGLTVGVIDSDMDPEQRRDAYRCDITYVSNANLTFDYLRDRIALKARRGQARHRALALTRGGAGQPLMLRGLAFAIVDEADSVFVDEARTPLILSTTADDPEAAQLYADALALARSLTEPADFRIDRMNRQVELTEAGKRRLTERARAARLSGLWAIRLAREELARQALSALHLFESGREYVVREGKVQIVDEFTGRIMPDRSWQGGLHQMIEAREAVEVTGRKETLARITYQRFFRRYMRLSGMTGTGMELAAEFRDTFDLTTVRIPRHRPLKTRQLGATFVRDEPAKWQAVAERVAALHGAGRPVLIGTRSVEASQRCAAVLEARGLPHEVLNATQDRAEAEIVAEAGRRGAITVATNIAGRGTDIIPGADVLALGGLHVILTEFHESARIDRQLFGRTGRQGNPGSTEAIVALSDELFTRFTPWLRRLALRVPVRPVLWALRARAQGRAEAEHALTRREQTALDRQLERALAFSGPTE</sequence>
<dbReference type="CDD" id="cd18803">
    <property type="entry name" value="SF2_C_secA"/>
    <property type="match status" value="1"/>
</dbReference>
<feature type="binding site" evidence="11">
    <location>
        <position position="549"/>
    </location>
    <ligand>
        <name>ATP</name>
        <dbReference type="ChEBI" id="CHEBI:30616"/>
    </ligand>
</feature>
<dbReference type="InterPro" id="IPR027417">
    <property type="entry name" value="P-loop_NTPase"/>
</dbReference>
<evidence type="ECO:0000256" key="9">
    <source>
        <dbReference type="ARBA" id="ARBA00023010"/>
    </source>
</evidence>
<dbReference type="PROSITE" id="PS51194">
    <property type="entry name" value="HELICASE_CTER"/>
    <property type="match status" value="1"/>
</dbReference>
<dbReference type="FunFam" id="3.40.50.300:FF:000429">
    <property type="entry name" value="Preprotein translocase subunit SecA"/>
    <property type="match status" value="1"/>
</dbReference>
<dbReference type="GO" id="GO:0017038">
    <property type="term" value="P:protein import"/>
    <property type="evidence" value="ECO:0007669"/>
    <property type="project" value="InterPro"/>
</dbReference>
<keyword evidence="1 11" id="KW-0813">Transport</keyword>
<proteinExistence type="inferred from homology"/>
<keyword evidence="16" id="KW-1185">Reference proteome</keyword>
<feature type="domain" description="Helicase ATP-binding" evidence="12">
    <location>
        <begin position="122"/>
        <end position="298"/>
    </location>
</feature>
<dbReference type="GO" id="GO:0008564">
    <property type="term" value="F:protein-exporting ATPase activity"/>
    <property type="evidence" value="ECO:0007669"/>
    <property type="project" value="UniProtKB-EC"/>
</dbReference>
<dbReference type="AlphaFoldDB" id="A0A8J7WC11"/>
<dbReference type="SUPFAM" id="SSF81767">
    <property type="entry name" value="Pre-protein crosslinking domain of SecA"/>
    <property type="match status" value="1"/>
</dbReference>
<dbReference type="GO" id="GO:0005829">
    <property type="term" value="C:cytosol"/>
    <property type="evidence" value="ECO:0007669"/>
    <property type="project" value="TreeGrafter"/>
</dbReference>
<dbReference type="GO" id="GO:0043952">
    <property type="term" value="P:protein transport by the Sec complex"/>
    <property type="evidence" value="ECO:0007669"/>
    <property type="project" value="TreeGrafter"/>
</dbReference>